<proteinExistence type="inferred from homology"/>
<gene>
    <name evidence="4" type="ORF">CRG98_014550</name>
</gene>
<dbReference type="InterPro" id="IPR003690">
    <property type="entry name" value="MTERF"/>
</dbReference>
<dbReference type="InterPro" id="IPR038538">
    <property type="entry name" value="MTERF_sf"/>
</dbReference>
<dbReference type="PANTHER" id="PTHR13068:SF166">
    <property type="entry name" value="TRANSCRIPTION TERMINATION FACTOR MTERF15, MITOCHONDRIAL-LIKE"/>
    <property type="match status" value="1"/>
</dbReference>
<organism evidence="4 5">
    <name type="scientific">Punica granatum</name>
    <name type="common">Pomegranate</name>
    <dbReference type="NCBI Taxonomy" id="22663"/>
    <lineage>
        <taxon>Eukaryota</taxon>
        <taxon>Viridiplantae</taxon>
        <taxon>Streptophyta</taxon>
        <taxon>Embryophyta</taxon>
        <taxon>Tracheophyta</taxon>
        <taxon>Spermatophyta</taxon>
        <taxon>Magnoliopsida</taxon>
        <taxon>eudicotyledons</taxon>
        <taxon>Gunneridae</taxon>
        <taxon>Pentapetalae</taxon>
        <taxon>rosids</taxon>
        <taxon>malvids</taxon>
        <taxon>Myrtales</taxon>
        <taxon>Lythraceae</taxon>
        <taxon>Punica</taxon>
    </lineage>
</organism>
<keyword evidence="2" id="KW-0805">Transcription regulation</keyword>
<keyword evidence="3" id="KW-0809">Transit peptide</keyword>
<evidence type="ECO:0000313" key="5">
    <source>
        <dbReference type="Proteomes" id="UP000233551"/>
    </source>
</evidence>
<protein>
    <submittedName>
        <fullName evidence="4">Uncharacterized protein</fullName>
    </submittedName>
</protein>
<dbReference type="Gene3D" id="1.25.70.10">
    <property type="entry name" value="Transcription termination factor 3, mitochondrial"/>
    <property type="match status" value="1"/>
</dbReference>
<dbReference type="PANTHER" id="PTHR13068">
    <property type="entry name" value="CGI-12 PROTEIN-RELATED"/>
    <property type="match status" value="1"/>
</dbReference>
<comment type="similarity">
    <text evidence="1">Belongs to the mTERF family.</text>
</comment>
<sequence length="152" mass="17548">MGIVTREAVQLLKLLSGDIRSLRRFSGCLNPVGRLRPKFVYRNWGWSEEEFLSAFRKFALCMAASEDKINRTMRFFVDGMGWKPSPIAEHPILLTKSFEKRIVPRASVLQFLLSKSYCPHVLEIIHREACELKLVHTPALEDLNKLAQPQQH</sequence>
<dbReference type="GO" id="GO:0003676">
    <property type="term" value="F:nucleic acid binding"/>
    <property type="evidence" value="ECO:0007669"/>
    <property type="project" value="InterPro"/>
</dbReference>
<keyword evidence="2" id="KW-0804">Transcription</keyword>
<dbReference type="GO" id="GO:0006353">
    <property type="term" value="P:DNA-templated transcription termination"/>
    <property type="evidence" value="ECO:0007669"/>
    <property type="project" value="UniProtKB-KW"/>
</dbReference>
<name>A0A2I0K961_PUNGR</name>
<evidence type="ECO:0000313" key="4">
    <source>
        <dbReference type="EMBL" id="PKI65081.1"/>
    </source>
</evidence>
<dbReference type="AlphaFoldDB" id="A0A2I0K961"/>
<evidence type="ECO:0000256" key="1">
    <source>
        <dbReference type="ARBA" id="ARBA00007692"/>
    </source>
</evidence>
<dbReference type="Proteomes" id="UP000233551">
    <property type="component" value="Unassembled WGS sequence"/>
</dbReference>
<evidence type="ECO:0000256" key="2">
    <source>
        <dbReference type="ARBA" id="ARBA00022472"/>
    </source>
</evidence>
<evidence type="ECO:0000256" key="3">
    <source>
        <dbReference type="ARBA" id="ARBA00022946"/>
    </source>
</evidence>
<keyword evidence="2" id="KW-0806">Transcription termination</keyword>
<dbReference type="Pfam" id="PF02536">
    <property type="entry name" value="mTERF"/>
    <property type="match status" value="1"/>
</dbReference>
<dbReference type="EMBL" id="PGOL01000770">
    <property type="protein sequence ID" value="PKI65081.1"/>
    <property type="molecule type" value="Genomic_DNA"/>
</dbReference>
<dbReference type="STRING" id="22663.A0A2I0K961"/>
<reference evidence="4 5" key="1">
    <citation type="submission" date="2017-11" db="EMBL/GenBank/DDBJ databases">
        <title>De-novo sequencing of pomegranate (Punica granatum L.) genome.</title>
        <authorList>
            <person name="Akparov Z."/>
            <person name="Amiraslanov A."/>
            <person name="Hajiyeva S."/>
            <person name="Abbasov M."/>
            <person name="Kaur K."/>
            <person name="Hamwieh A."/>
            <person name="Solovyev V."/>
            <person name="Salamov A."/>
            <person name="Braich B."/>
            <person name="Kosarev P."/>
            <person name="Mahmoud A."/>
            <person name="Hajiyev E."/>
            <person name="Babayeva S."/>
            <person name="Izzatullayeva V."/>
            <person name="Mammadov A."/>
            <person name="Mammadov A."/>
            <person name="Sharifova S."/>
            <person name="Ojaghi J."/>
            <person name="Eynullazada K."/>
            <person name="Bayramov B."/>
            <person name="Abdulazimova A."/>
            <person name="Shahmuradov I."/>
        </authorList>
    </citation>
    <scope>NUCLEOTIDE SEQUENCE [LARGE SCALE GENOMIC DNA]</scope>
    <source>
        <strain evidence="5">cv. AG2017</strain>
        <tissue evidence="4">Leaf</tissue>
    </source>
</reference>
<accession>A0A2I0K961</accession>
<comment type="caution">
    <text evidence="4">The sequence shown here is derived from an EMBL/GenBank/DDBJ whole genome shotgun (WGS) entry which is preliminary data.</text>
</comment>
<keyword evidence="5" id="KW-1185">Reference proteome</keyword>